<dbReference type="HOGENOM" id="CLU_1915427_0_0_5"/>
<keyword evidence="2" id="KW-0614">Plasmid</keyword>
<protein>
    <submittedName>
        <fullName evidence="2">Uncharacterized protein</fullName>
    </submittedName>
</protein>
<feature type="compositionally biased region" description="Basic and acidic residues" evidence="1">
    <location>
        <begin position="19"/>
        <end position="28"/>
    </location>
</feature>
<sequence length="132" mass="14441">MNARQELSLPDEMDVSVFHPDRDSGRPDEFIDREELRTLTEAWIDSVGIRSPAPISEDAVDRLNEAKAARTVLEEIIASASEAGWGTREITVALIEAAQSLTDANRADPEPAGDPDGEDAVREQIGHGEQFD</sequence>
<geneLocation type="plasmid" evidence="2 3">
    <name>pLPU83d</name>
</geneLocation>
<evidence type="ECO:0000313" key="2">
    <source>
        <dbReference type="EMBL" id="CDM62301.1"/>
    </source>
</evidence>
<organism evidence="2 3">
    <name type="scientific">Rhizobium favelukesii</name>
    <dbReference type="NCBI Taxonomy" id="348824"/>
    <lineage>
        <taxon>Bacteria</taxon>
        <taxon>Pseudomonadati</taxon>
        <taxon>Pseudomonadota</taxon>
        <taxon>Alphaproteobacteria</taxon>
        <taxon>Hyphomicrobiales</taxon>
        <taxon>Rhizobiaceae</taxon>
        <taxon>Rhizobium/Agrobacterium group</taxon>
        <taxon>Rhizobium</taxon>
    </lineage>
</organism>
<dbReference type="EMBL" id="HG916855">
    <property type="protein sequence ID" value="CDM62301.1"/>
    <property type="molecule type" value="Genomic_DNA"/>
</dbReference>
<feature type="compositionally biased region" description="Basic and acidic residues" evidence="1">
    <location>
        <begin position="119"/>
        <end position="132"/>
    </location>
</feature>
<name>W6S7Z0_9HYPH</name>
<dbReference type="Proteomes" id="UP000019443">
    <property type="component" value="Plasmid pLPU83d"/>
</dbReference>
<feature type="region of interest" description="Disordered" evidence="1">
    <location>
        <begin position="101"/>
        <end position="132"/>
    </location>
</feature>
<keyword evidence="3" id="KW-1185">Reference proteome</keyword>
<dbReference type="KEGG" id="rhl:LPU83_pLPU83d_0931"/>
<dbReference type="AlphaFoldDB" id="W6S7Z0"/>
<dbReference type="PATRIC" id="fig|348824.6.peg.6611"/>
<reference evidence="2" key="1">
    <citation type="submission" date="2013-11" db="EMBL/GenBank/DDBJ databases">
        <title>Draft genome sequence of the broad-host-range Rhizobium sp. LPU83 strain, a member of the low-genetic diversity Oregon-like Rhizobium sp. group.</title>
        <authorList>
            <person name="Wibberg D."/>
            <person name="Puehler A."/>
            <person name="Schlueter A."/>
        </authorList>
    </citation>
    <scope>NUCLEOTIDE SEQUENCE [LARGE SCALE GENOMIC DNA]</scope>
    <source>
        <strain evidence="2">LPU83</strain>
        <plasmid evidence="2">pLPU83d</plasmid>
    </source>
</reference>
<accession>W6S7Z0</accession>
<evidence type="ECO:0000313" key="3">
    <source>
        <dbReference type="Proteomes" id="UP000019443"/>
    </source>
</evidence>
<proteinExistence type="predicted"/>
<feature type="region of interest" description="Disordered" evidence="1">
    <location>
        <begin position="1"/>
        <end position="28"/>
    </location>
</feature>
<evidence type="ECO:0000256" key="1">
    <source>
        <dbReference type="SAM" id="MobiDB-lite"/>
    </source>
</evidence>
<gene>
    <name evidence="2" type="ORF">LPU83_pLPU83d_0931</name>
</gene>